<feature type="signal peptide" evidence="1">
    <location>
        <begin position="1"/>
        <end position="24"/>
    </location>
</feature>
<reference evidence="2 3" key="1">
    <citation type="submission" date="2016-11" db="EMBL/GenBank/DDBJ databases">
        <authorList>
            <person name="Jaros S."/>
            <person name="Januszkiewicz K."/>
            <person name="Wedrychowicz H."/>
        </authorList>
    </citation>
    <scope>NUCLEOTIDE SEQUENCE [LARGE SCALE GENOMIC DNA]</scope>
    <source>
        <strain evidence="2 3">DSM 26991</strain>
    </source>
</reference>
<protein>
    <submittedName>
        <fullName evidence="2">Leucine rich repeat-containing protein</fullName>
    </submittedName>
</protein>
<dbReference type="PANTHER" id="PTHR45661">
    <property type="entry name" value="SURFACE ANTIGEN"/>
    <property type="match status" value="1"/>
</dbReference>
<name>A0A1M5HGA4_9BACE</name>
<dbReference type="Proteomes" id="UP000184509">
    <property type="component" value="Unassembled WGS sequence"/>
</dbReference>
<dbReference type="STRING" id="1297750.SAMN05444405_1277"/>
<dbReference type="InterPro" id="IPR053139">
    <property type="entry name" value="Surface_bspA-like"/>
</dbReference>
<dbReference type="InterPro" id="IPR032675">
    <property type="entry name" value="LRR_dom_sf"/>
</dbReference>
<keyword evidence="1" id="KW-0732">Signal</keyword>
<proteinExistence type="predicted"/>
<gene>
    <name evidence="2" type="ORF">SAMN05444405_1277</name>
</gene>
<organism evidence="2 3">
    <name type="scientific">Bacteroides luti</name>
    <dbReference type="NCBI Taxonomy" id="1297750"/>
    <lineage>
        <taxon>Bacteria</taxon>
        <taxon>Pseudomonadati</taxon>
        <taxon>Bacteroidota</taxon>
        <taxon>Bacteroidia</taxon>
        <taxon>Bacteroidales</taxon>
        <taxon>Bacteroidaceae</taxon>
        <taxon>Bacteroides</taxon>
    </lineage>
</organism>
<sequence>MRSTTLYQYILGIACILLSLGLHAQVVSDTVNVTAGNLSTQLGSQKDVITDLTIKGSINGVDIGTIRSMAKLSVINMADVNIEVGGSYYIDRIGVFQVASANIIPDYAFYQLFKLTSVTIPNNVIGIGNNAFYRCSGLTSVIIPNGVLSIGNNTFASCTGLTSVLIPNSVTSIGNNAFSYCSGLTSITIPGSVTSIGYNVFSDCKGLIGFIVSKDNTVFSSLDGVLFNKNKTQLIAYPFAKSSVYTIPDNVNSIGDGAFSYCTGLTSISVPNSLNAIGNNAFNGCVGLTSITIPDNVSYIGNNAFYNCRGLTSVTIPNNLTSISYYAFYNCTGLTSVTIPGNVASIGNYAFSYCTGLSAIVIPNSVTSIGENAFSFCNRLKSVTIPDNVTSIGNWAFYSCDSLISVNIPNGVTNIYERVFSGCKGLTSVKMPDSVTFIGNNAFSYCTGLTSITIPFSVNSIDDEAFTFCTGLTEIHSKALTPPSAYSTAFNGVDKIICKLYVPMEALTAYRNATVWSEFANIIKEEQTAATQIKAENIKVYTESNVIVVSGTEYGDAISVYSEVGVLLQKVKATDDIIRFYLPVNHTYLIKIVNKSFKVAL</sequence>
<dbReference type="SUPFAM" id="SSF52058">
    <property type="entry name" value="L domain-like"/>
    <property type="match status" value="2"/>
</dbReference>
<dbReference type="RefSeq" id="WP_073404250.1">
    <property type="nucleotide sequence ID" value="NZ_FQTV01000027.1"/>
</dbReference>
<dbReference type="AlphaFoldDB" id="A0A1M5HGA4"/>
<dbReference type="Gene3D" id="3.40.50.12480">
    <property type="match status" value="1"/>
</dbReference>
<dbReference type="Pfam" id="PF13306">
    <property type="entry name" value="LRR_5"/>
    <property type="match status" value="2"/>
</dbReference>
<evidence type="ECO:0000256" key="1">
    <source>
        <dbReference type="SAM" id="SignalP"/>
    </source>
</evidence>
<accession>A0A1M5HGA4</accession>
<dbReference type="EMBL" id="FQTV01000027">
    <property type="protein sequence ID" value="SHG14852.1"/>
    <property type="molecule type" value="Genomic_DNA"/>
</dbReference>
<dbReference type="InterPro" id="IPR026906">
    <property type="entry name" value="LRR_5"/>
</dbReference>
<evidence type="ECO:0000313" key="2">
    <source>
        <dbReference type="EMBL" id="SHG14852.1"/>
    </source>
</evidence>
<dbReference type="Gene3D" id="3.80.10.10">
    <property type="entry name" value="Ribonuclease Inhibitor"/>
    <property type="match status" value="5"/>
</dbReference>
<feature type="chain" id="PRO_5012206234" evidence="1">
    <location>
        <begin position="25"/>
        <end position="601"/>
    </location>
</feature>
<keyword evidence="3" id="KW-1185">Reference proteome</keyword>
<evidence type="ECO:0000313" key="3">
    <source>
        <dbReference type="Proteomes" id="UP000184509"/>
    </source>
</evidence>
<dbReference type="PANTHER" id="PTHR45661:SF3">
    <property type="entry name" value="IG-LIKE DOMAIN-CONTAINING PROTEIN"/>
    <property type="match status" value="1"/>
</dbReference>
<dbReference type="PROSITE" id="PS51257">
    <property type="entry name" value="PROKAR_LIPOPROTEIN"/>
    <property type="match status" value="1"/>
</dbReference>